<organism evidence="2 3">
    <name type="scientific">Forsythia ovata</name>
    <dbReference type="NCBI Taxonomy" id="205694"/>
    <lineage>
        <taxon>Eukaryota</taxon>
        <taxon>Viridiplantae</taxon>
        <taxon>Streptophyta</taxon>
        <taxon>Embryophyta</taxon>
        <taxon>Tracheophyta</taxon>
        <taxon>Spermatophyta</taxon>
        <taxon>Magnoliopsida</taxon>
        <taxon>eudicotyledons</taxon>
        <taxon>Gunneridae</taxon>
        <taxon>Pentapetalae</taxon>
        <taxon>asterids</taxon>
        <taxon>lamiids</taxon>
        <taxon>Lamiales</taxon>
        <taxon>Oleaceae</taxon>
        <taxon>Forsythieae</taxon>
        <taxon>Forsythia</taxon>
    </lineage>
</organism>
<dbReference type="EMBL" id="JBFOLJ010000007">
    <property type="protein sequence ID" value="KAL2519811.1"/>
    <property type="molecule type" value="Genomic_DNA"/>
</dbReference>
<proteinExistence type="predicted"/>
<evidence type="ECO:0000313" key="2">
    <source>
        <dbReference type="EMBL" id="KAL2519811.1"/>
    </source>
</evidence>
<evidence type="ECO:0000256" key="1">
    <source>
        <dbReference type="SAM" id="MobiDB-lite"/>
    </source>
</evidence>
<dbReference type="Proteomes" id="UP001604277">
    <property type="component" value="Unassembled WGS sequence"/>
</dbReference>
<accession>A0ABD1U481</accession>
<evidence type="ECO:0000313" key="3">
    <source>
        <dbReference type="Proteomes" id="UP001604277"/>
    </source>
</evidence>
<comment type="caution">
    <text evidence="2">The sequence shown here is derived from an EMBL/GenBank/DDBJ whole genome shotgun (WGS) entry which is preliminary data.</text>
</comment>
<feature type="compositionally biased region" description="Low complexity" evidence="1">
    <location>
        <begin position="122"/>
        <end position="139"/>
    </location>
</feature>
<dbReference type="AlphaFoldDB" id="A0ABD1U481"/>
<feature type="region of interest" description="Disordered" evidence="1">
    <location>
        <begin position="115"/>
        <end position="139"/>
    </location>
</feature>
<gene>
    <name evidence="2" type="ORF">Fot_23734</name>
</gene>
<name>A0ABD1U481_9LAMI</name>
<sequence length="139" mass="15354">MEELKLKEEGVQDVAKQRAAADWETAADRQVFQFCMSLVTLYNFLKYFLVFFLNEFVKLESQVTFAGFNRGMAARSTIYGAMGSLKDAIKDKLTYPSNIVQEARAVHEYGVPKRGEKTVDDAAGTPSGPAAAPTTKTSD</sequence>
<reference evidence="3" key="1">
    <citation type="submission" date="2024-07" db="EMBL/GenBank/DDBJ databases">
        <title>Two chromosome-level genome assemblies of Korean endemic species Abeliophyllum distichum and Forsythia ovata (Oleaceae).</title>
        <authorList>
            <person name="Jang H."/>
        </authorList>
    </citation>
    <scope>NUCLEOTIDE SEQUENCE [LARGE SCALE GENOMIC DNA]</scope>
</reference>
<protein>
    <submittedName>
        <fullName evidence="2">Embryonic protein DC-8-like</fullName>
    </submittedName>
</protein>
<keyword evidence="3" id="KW-1185">Reference proteome</keyword>